<dbReference type="SFLD" id="SFLDS00029">
    <property type="entry name" value="Radical_SAM"/>
    <property type="match status" value="1"/>
</dbReference>
<dbReference type="EC" id="1.97.1.4" evidence="10"/>
<dbReference type="GO" id="GO:0051539">
    <property type="term" value="F:4 iron, 4 sulfur cluster binding"/>
    <property type="evidence" value="ECO:0007669"/>
    <property type="project" value="UniProtKB-UniRule"/>
</dbReference>
<dbReference type="SFLD" id="SFLDG01066">
    <property type="entry name" value="organic_radical-activating_enz"/>
    <property type="match status" value="1"/>
</dbReference>
<dbReference type="GO" id="GO:0043365">
    <property type="term" value="F:[formate-C-acetyltransferase]-activating enzyme activity"/>
    <property type="evidence" value="ECO:0007669"/>
    <property type="project" value="UniProtKB-UniRule"/>
</dbReference>
<keyword evidence="12" id="KW-0670">Pyruvate</keyword>
<dbReference type="EMBL" id="CACRSL010000003">
    <property type="protein sequence ID" value="VYT05307.1"/>
    <property type="molecule type" value="Genomic_DNA"/>
</dbReference>
<dbReference type="Gene3D" id="3.20.20.70">
    <property type="entry name" value="Aldolase class I"/>
    <property type="match status" value="1"/>
</dbReference>
<keyword evidence="7 10" id="KW-0560">Oxidoreductase</keyword>
<evidence type="ECO:0000256" key="8">
    <source>
        <dbReference type="ARBA" id="ARBA00023004"/>
    </source>
</evidence>
<dbReference type="Pfam" id="PF04055">
    <property type="entry name" value="Radical_SAM"/>
    <property type="match status" value="1"/>
</dbReference>
<dbReference type="GO" id="GO:0046872">
    <property type="term" value="F:metal ion binding"/>
    <property type="evidence" value="ECO:0007669"/>
    <property type="project" value="UniProtKB-UniRule"/>
</dbReference>
<accession>A0A6N2TIM0</accession>
<dbReference type="AlphaFoldDB" id="A0A6N2TIM0"/>
<evidence type="ECO:0000256" key="1">
    <source>
        <dbReference type="ARBA" id="ARBA00003141"/>
    </source>
</evidence>
<dbReference type="CDD" id="cd01335">
    <property type="entry name" value="Radical_SAM"/>
    <property type="match status" value="1"/>
</dbReference>
<evidence type="ECO:0000256" key="5">
    <source>
        <dbReference type="ARBA" id="ARBA00022691"/>
    </source>
</evidence>
<feature type="domain" description="Radical SAM core" evidence="11">
    <location>
        <begin position="16"/>
        <end position="240"/>
    </location>
</feature>
<keyword evidence="8 10" id="KW-0408">Iron</keyword>
<dbReference type="PANTHER" id="PTHR30352">
    <property type="entry name" value="PYRUVATE FORMATE-LYASE-ACTIVATING ENZYME"/>
    <property type="match status" value="1"/>
</dbReference>
<dbReference type="GO" id="GO:0005737">
    <property type="term" value="C:cytoplasm"/>
    <property type="evidence" value="ECO:0007669"/>
    <property type="project" value="UniProtKB-SubCell"/>
</dbReference>
<keyword evidence="10" id="KW-0963">Cytoplasm</keyword>
<evidence type="ECO:0000256" key="3">
    <source>
        <dbReference type="ARBA" id="ARBA00021356"/>
    </source>
</evidence>
<comment type="catalytic activity">
    <reaction evidence="10">
        <text>glycyl-[formate C-acetyltransferase] + reduced [flavodoxin] + S-adenosyl-L-methionine = glycin-2-yl radical-[formate C-acetyltransferase] + semiquinone [flavodoxin] + 5'-deoxyadenosine + L-methionine + H(+)</text>
        <dbReference type="Rhea" id="RHEA:19225"/>
        <dbReference type="Rhea" id="RHEA-COMP:10622"/>
        <dbReference type="Rhea" id="RHEA-COMP:12190"/>
        <dbReference type="Rhea" id="RHEA-COMP:12191"/>
        <dbReference type="Rhea" id="RHEA-COMP:14480"/>
        <dbReference type="ChEBI" id="CHEBI:15378"/>
        <dbReference type="ChEBI" id="CHEBI:17319"/>
        <dbReference type="ChEBI" id="CHEBI:29947"/>
        <dbReference type="ChEBI" id="CHEBI:32722"/>
        <dbReference type="ChEBI" id="CHEBI:57618"/>
        <dbReference type="ChEBI" id="CHEBI:57844"/>
        <dbReference type="ChEBI" id="CHEBI:59789"/>
        <dbReference type="ChEBI" id="CHEBI:140311"/>
        <dbReference type="EC" id="1.97.1.4"/>
    </reaction>
</comment>
<dbReference type="InterPro" id="IPR007197">
    <property type="entry name" value="rSAM"/>
</dbReference>
<comment type="subcellular location">
    <subcellularLocation>
        <location evidence="10">Cytoplasm</location>
    </subcellularLocation>
</comment>
<keyword evidence="6 10" id="KW-0479">Metal-binding</keyword>
<comment type="cofactor">
    <cofactor evidence="10">
        <name>[4Fe-4S] cluster</name>
        <dbReference type="ChEBI" id="CHEBI:49883"/>
    </cofactor>
    <text evidence="10">Binds 1 [4Fe-4S] cluster. The cluster is coordinated with 3 cysteines and an exchangeable S-adenosyl-L-methionine.</text>
</comment>
<evidence type="ECO:0000256" key="6">
    <source>
        <dbReference type="ARBA" id="ARBA00022723"/>
    </source>
</evidence>
<dbReference type="GO" id="GO:0016829">
    <property type="term" value="F:lyase activity"/>
    <property type="evidence" value="ECO:0007669"/>
    <property type="project" value="UniProtKB-KW"/>
</dbReference>
<dbReference type="PANTHER" id="PTHR30352:SF5">
    <property type="entry name" value="PYRUVATE FORMATE-LYASE 1-ACTIVATING ENZYME"/>
    <property type="match status" value="1"/>
</dbReference>
<evidence type="ECO:0000259" key="11">
    <source>
        <dbReference type="PROSITE" id="PS51918"/>
    </source>
</evidence>
<dbReference type="InterPro" id="IPR012838">
    <property type="entry name" value="PFL1_activating"/>
</dbReference>
<keyword evidence="12" id="KW-0456">Lyase</keyword>
<sequence length="244" mass="27120">MENTGRIHSFQSLGAVDGPGLRYVVFLQGCPLRCQYCHNPDTWDPAGGTPYTPTQVAEQIARYRPYLKRGGVTVSGGEPLAQPEFVAELFRLLHSMGLHTALDTSGAGNLQKAREVLLHTDLVLCDIKFLSEEAYRQRCHGSYQHTLDFLNLVQEMEIPLWVRHVVVPGLTDSPEHIRELAAKAGEYPNLEKLELLPFRKLCLTKYQELGIPFPLADVPEMSPQGMGPLLAIAESCGKCRSIPL</sequence>
<evidence type="ECO:0000256" key="4">
    <source>
        <dbReference type="ARBA" id="ARBA00022485"/>
    </source>
</evidence>
<keyword evidence="5 10" id="KW-0949">S-adenosyl-L-methionine</keyword>
<comment type="similarity">
    <text evidence="2 10">Belongs to the organic radical-activating enzymes family.</text>
</comment>
<dbReference type="InterPro" id="IPR058240">
    <property type="entry name" value="rSAM_sf"/>
</dbReference>
<reference evidence="12" key="1">
    <citation type="submission" date="2019-11" db="EMBL/GenBank/DDBJ databases">
        <authorList>
            <person name="Feng L."/>
        </authorList>
    </citation>
    <scope>NUCLEOTIDE SEQUENCE</scope>
    <source>
        <strain evidence="12">AundefinedLFYP135</strain>
    </source>
</reference>
<evidence type="ECO:0000256" key="9">
    <source>
        <dbReference type="ARBA" id="ARBA00023014"/>
    </source>
</evidence>
<evidence type="ECO:0000256" key="2">
    <source>
        <dbReference type="ARBA" id="ARBA00009777"/>
    </source>
</evidence>
<dbReference type="InterPro" id="IPR013785">
    <property type="entry name" value="Aldolase_TIM"/>
</dbReference>
<protein>
    <recommendedName>
        <fullName evidence="3 10">Pyruvate formate-lyase-activating enzyme</fullName>
        <ecNumber evidence="10">1.97.1.4</ecNumber>
    </recommendedName>
</protein>
<keyword evidence="4 10" id="KW-0004">4Fe-4S</keyword>
<evidence type="ECO:0000256" key="7">
    <source>
        <dbReference type="ARBA" id="ARBA00023002"/>
    </source>
</evidence>
<evidence type="ECO:0000256" key="10">
    <source>
        <dbReference type="RuleBase" id="RU362053"/>
    </source>
</evidence>
<dbReference type="PROSITE" id="PS51918">
    <property type="entry name" value="RADICAL_SAM"/>
    <property type="match status" value="1"/>
</dbReference>
<proteinExistence type="inferred from homology"/>
<gene>
    <name evidence="12" type="primary">pflA_1</name>
    <name evidence="12" type="ORF">AULFYP135_01449</name>
</gene>
<name>A0A6N2TIM0_9FIRM</name>
<evidence type="ECO:0000313" key="12">
    <source>
        <dbReference type="EMBL" id="VYT05307.1"/>
    </source>
</evidence>
<dbReference type="PROSITE" id="PS01087">
    <property type="entry name" value="RADICAL_ACTIVATING"/>
    <property type="match status" value="1"/>
</dbReference>
<dbReference type="InterPro" id="IPR001989">
    <property type="entry name" value="Radical_activat_CS"/>
</dbReference>
<dbReference type="InterPro" id="IPR034457">
    <property type="entry name" value="Organic_radical-activating"/>
</dbReference>
<keyword evidence="9 10" id="KW-0411">Iron-sulfur</keyword>
<dbReference type="NCBIfam" id="TIGR02493">
    <property type="entry name" value="PFLA"/>
    <property type="match status" value="1"/>
</dbReference>
<comment type="function">
    <text evidence="1 10">Activation of pyruvate formate-lyase under anaerobic conditions by generation of an organic free radical, using S-adenosylmethionine and reduced flavodoxin as cosubstrates to produce 5'-deoxy-adenosine.</text>
</comment>
<dbReference type="SUPFAM" id="SSF102114">
    <property type="entry name" value="Radical SAM enzymes"/>
    <property type="match status" value="1"/>
</dbReference>
<organism evidence="12">
    <name type="scientific">uncultured Anaerotruncus sp</name>
    <dbReference type="NCBI Taxonomy" id="905011"/>
    <lineage>
        <taxon>Bacteria</taxon>
        <taxon>Bacillati</taxon>
        <taxon>Bacillota</taxon>
        <taxon>Clostridia</taxon>
        <taxon>Eubacteriales</taxon>
        <taxon>Oscillospiraceae</taxon>
        <taxon>Anaerotruncus</taxon>
        <taxon>environmental samples</taxon>
    </lineage>
</organism>